<reference evidence="1" key="1">
    <citation type="submission" date="2018-06" db="EMBL/GenBank/DDBJ databases">
        <authorList>
            <person name="Zhirakovskaya E."/>
        </authorList>
    </citation>
    <scope>NUCLEOTIDE SEQUENCE</scope>
</reference>
<proteinExistence type="predicted"/>
<organism evidence="1">
    <name type="scientific">hydrothermal vent metagenome</name>
    <dbReference type="NCBI Taxonomy" id="652676"/>
    <lineage>
        <taxon>unclassified sequences</taxon>
        <taxon>metagenomes</taxon>
        <taxon>ecological metagenomes</taxon>
    </lineage>
</organism>
<gene>
    <name evidence="1" type="ORF">MNBD_GAMMA12-853</name>
</gene>
<dbReference type="AlphaFoldDB" id="A0A3B0YMZ4"/>
<name>A0A3B0YMZ4_9ZZZZ</name>
<accession>A0A3B0YMZ4</accession>
<dbReference type="EMBL" id="UOFL01000202">
    <property type="protein sequence ID" value="VAW80711.1"/>
    <property type="molecule type" value="Genomic_DNA"/>
</dbReference>
<sequence>MEHYNIDLPKNVAQDVLGMLMKSADILDGTVYVVKTTCKPETIDRYSSIIAEILASLSMDVMEQIYQQYPDLRPYETNKD</sequence>
<protein>
    <submittedName>
        <fullName evidence="1">Uncharacterized protein</fullName>
    </submittedName>
</protein>
<evidence type="ECO:0000313" key="1">
    <source>
        <dbReference type="EMBL" id="VAW80711.1"/>
    </source>
</evidence>